<evidence type="ECO:0000256" key="1">
    <source>
        <dbReference type="ARBA" id="ARBA00022574"/>
    </source>
</evidence>
<dbReference type="STRING" id="70667.A0A183SYT0"/>
<gene>
    <name evidence="4" type="ORF">SSLN_LOCUS9378</name>
</gene>
<keyword evidence="1 3" id="KW-0853">WD repeat</keyword>
<dbReference type="InterPro" id="IPR036322">
    <property type="entry name" value="WD40_repeat_dom_sf"/>
</dbReference>
<proteinExistence type="predicted"/>
<evidence type="ECO:0000256" key="2">
    <source>
        <dbReference type="ARBA" id="ARBA00022737"/>
    </source>
</evidence>
<reference evidence="4 5" key="2">
    <citation type="submission" date="2018-11" db="EMBL/GenBank/DDBJ databases">
        <authorList>
            <consortium name="Pathogen Informatics"/>
        </authorList>
    </citation>
    <scope>NUCLEOTIDE SEQUENCE [LARGE SCALE GENOMIC DNA]</scope>
    <source>
        <strain evidence="4 5">NST_G2</strain>
    </source>
</reference>
<evidence type="ECO:0000313" key="6">
    <source>
        <dbReference type="WBParaSite" id="SSLN_0000973801-mRNA-1"/>
    </source>
</evidence>
<dbReference type="InterPro" id="IPR050995">
    <property type="entry name" value="WD-F-box_domain-protein"/>
</dbReference>
<sequence>MPDSQRKPISEFVKVRPSGYAMAYEVKTHGGHLYGISVNQKLPIVCSVGENAKWTLIAADQGTVLYSGPAQKTWLSSVAFHPGGEGFLIATADGILQFWSLRRDDEGTPETRLRSLSQEHSGAVWSIDWHWAGHCFVTAGLDHLIRLCDPERMPMSTSSMELPKSACQMVLRGHTASVNSARFVPDGRILVTASADKSIGLWDTRTVATKSTYLLRDAYRHSCREKDETSLSSYDHMINFRFPKYKLA</sequence>
<dbReference type="EMBL" id="UYSU01035206">
    <property type="protein sequence ID" value="VDL95763.1"/>
    <property type="molecule type" value="Genomic_DNA"/>
</dbReference>
<evidence type="ECO:0000313" key="5">
    <source>
        <dbReference type="Proteomes" id="UP000275846"/>
    </source>
</evidence>
<dbReference type="Proteomes" id="UP000275846">
    <property type="component" value="Unassembled WGS sequence"/>
</dbReference>
<accession>A0A183SYT0</accession>
<dbReference type="Gene3D" id="2.130.10.10">
    <property type="entry name" value="YVTN repeat-like/Quinoprotein amine dehydrogenase"/>
    <property type="match status" value="1"/>
</dbReference>
<dbReference type="Pfam" id="PF00400">
    <property type="entry name" value="WD40"/>
    <property type="match status" value="3"/>
</dbReference>
<dbReference type="InterPro" id="IPR001680">
    <property type="entry name" value="WD40_rpt"/>
</dbReference>
<name>A0A183SYT0_SCHSO</name>
<dbReference type="SUPFAM" id="SSF50978">
    <property type="entry name" value="WD40 repeat-like"/>
    <property type="match status" value="1"/>
</dbReference>
<dbReference type="SMART" id="SM00320">
    <property type="entry name" value="WD40"/>
    <property type="match status" value="3"/>
</dbReference>
<evidence type="ECO:0000256" key="3">
    <source>
        <dbReference type="PROSITE-ProRule" id="PRU00221"/>
    </source>
</evidence>
<dbReference type="InterPro" id="IPR015943">
    <property type="entry name" value="WD40/YVTN_repeat-like_dom_sf"/>
</dbReference>
<dbReference type="PANTHER" id="PTHR14604:SF3">
    <property type="entry name" value="SPERM-ASSOCIATED ANTIGEN 16 PROTEIN"/>
    <property type="match status" value="1"/>
</dbReference>
<evidence type="ECO:0000313" key="4">
    <source>
        <dbReference type="EMBL" id="VDL95763.1"/>
    </source>
</evidence>
<dbReference type="AlphaFoldDB" id="A0A183SYT0"/>
<dbReference type="PANTHER" id="PTHR14604">
    <property type="entry name" value="WD40 REPEAT PF20"/>
    <property type="match status" value="1"/>
</dbReference>
<dbReference type="PROSITE" id="PS50294">
    <property type="entry name" value="WD_REPEATS_REGION"/>
    <property type="match status" value="1"/>
</dbReference>
<feature type="repeat" description="WD" evidence="3">
    <location>
        <begin position="171"/>
        <end position="212"/>
    </location>
</feature>
<protein>
    <submittedName>
        <fullName evidence="6">WD_REPEATS_REGION domain-containing protein</fullName>
    </submittedName>
</protein>
<organism evidence="6">
    <name type="scientific">Schistocephalus solidus</name>
    <name type="common">Tapeworm</name>
    <dbReference type="NCBI Taxonomy" id="70667"/>
    <lineage>
        <taxon>Eukaryota</taxon>
        <taxon>Metazoa</taxon>
        <taxon>Spiralia</taxon>
        <taxon>Lophotrochozoa</taxon>
        <taxon>Platyhelminthes</taxon>
        <taxon>Cestoda</taxon>
        <taxon>Eucestoda</taxon>
        <taxon>Diphyllobothriidea</taxon>
        <taxon>Diphyllobothriidae</taxon>
        <taxon>Schistocephalus</taxon>
    </lineage>
</organism>
<dbReference type="OrthoDB" id="538223at2759"/>
<reference evidence="6" key="1">
    <citation type="submission" date="2016-06" db="UniProtKB">
        <authorList>
            <consortium name="WormBaseParasite"/>
        </authorList>
    </citation>
    <scope>IDENTIFICATION</scope>
</reference>
<keyword evidence="5" id="KW-1185">Reference proteome</keyword>
<dbReference type="InterPro" id="IPR019775">
    <property type="entry name" value="WD40_repeat_CS"/>
</dbReference>
<keyword evidence="2" id="KW-0677">Repeat</keyword>
<dbReference type="WBParaSite" id="SSLN_0000973801-mRNA-1">
    <property type="protein sequence ID" value="SSLN_0000973801-mRNA-1"/>
    <property type="gene ID" value="SSLN_0000973801"/>
</dbReference>
<dbReference type="PROSITE" id="PS00678">
    <property type="entry name" value="WD_REPEATS_1"/>
    <property type="match status" value="1"/>
</dbReference>
<dbReference type="PROSITE" id="PS50082">
    <property type="entry name" value="WD_REPEATS_2"/>
    <property type="match status" value="1"/>
</dbReference>